<dbReference type="RefSeq" id="WP_085476758.1">
    <property type="nucleotide sequence ID" value="NZ_FXBM01000002.1"/>
</dbReference>
<name>A0A1X7P0W1_9MICO</name>
<protein>
    <submittedName>
        <fullName evidence="2">SnoaL-like domain-containing protein</fullName>
    </submittedName>
</protein>
<dbReference type="Gene3D" id="3.10.450.50">
    <property type="match status" value="1"/>
</dbReference>
<dbReference type="Proteomes" id="UP000193711">
    <property type="component" value="Unassembled WGS sequence"/>
</dbReference>
<evidence type="ECO:0000313" key="2">
    <source>
        <dbReference type="EMBL" id="SMH44267.1"/>
    </source>
</evidence>
<dbReference type="OrthoDB" id="7064268at2"/>
<dbReference type="AlphaFoldDB" id="A0A1X7P0W1"/>
<dbReference type="Pfam" id="PF12680">
    <property type="entry name" value="SnoaL_2"/>
    <property type="match status" value="1"/>
</dbReference>
<proteinExistence type="predicted"/>
<reference evidence="3" key="1">
    <citation type="submission" date="2017-04" db="EMBL/GenBank/DDBJ databases">
        <authorList>
            <person name="Varghese N."/>
            <person name="Submissions S."/>
        </authorList>
    </citation>
    <scope>NUCLEOTIDE SEQUENCE [LARGE SCALE GENOMIC DNA]</scope>
    <source>
        <strain evidence="3">VKM Ac-2121</strain>
    </source>
</reference>
<dbReference type="InterPro" id="IPR032710">
    <property type="entry name" value="NTF2-like_dom_sf"/>
</dbReference>
<keyword evidence="3" id="KW-1185">Reference proteome</keyword>
<dbReference type="STRING" id="1891671.SAMN06295885_2334"/>
<dbReference type="InterPro" id="IPR037401">
    <property type="entry name" value="SnoaL-like"/>
</dbReference>
<dbReference type="EMBL" id="FXBM01000002">
    <property type="protein sequence ID" value="SMH44267.1"/>
    <property type="molecule type" value="Genomic_DNA"/>
</dbReference>
<evidence type="ECO:0000259" key="1">
    <source>
        <dbReference type="Pfam" id="PF12680"/>
    </source>
</evidence>
<accession>A0A1X7P0W1</accession>
<dbReference type="SUPFAM" id="SSF54427">
    <property type="entry name" value="NTF2-like"/>
    <property type="match status" value="1"/>
</dbReference>
<feature type="domain" description="SnoaL-like" evidence="1">
    <location>
        <begin position="14"/>
        <end position="111"/>
    </location>
</feature>
<sequence>MTEQIESLMTANLLEVFGERDPARRRAAIERTYTEDVSFLDPDETVDGYDALDAKAGKLLADAPGFVFSPAGRVYVNHDLGYLAWNFGPEGQPPVVRGLDACFIRDGRIAKVYTLLLDE</sequence>
<evidence type="ECO:0000313" key="3">
    <source>
        <dbReference type="Proteomes" id="UP000193711"/>
    </source>
</evidence>
<gene>
    <name evidence="2" type="ORF">SAMN06295885_2334</name>
</gene>
<organism evidence="2 3">
    <name type="scientific">Rathayibacter oskolensis</name>
    <dbReference type="NCBI Taxonomy" id="1891671"/>
    <lineage>
        <taxon>Bacteria</taxon>
        <taxon>Bacillati</taxon>
        <taxon>Actinomycetota</taxon>
        <taxon>Actinomycetes</taxon>
        <taxon>Micrococcales</taxon>
        <taxon>Microbacteriaceae</taxon>
        <taxon>Rathayibacter</taxon>
    </lineage>
</organism>